<reference evidence="12" key="1">
    <citation type="submission" date="2019-10" db="EMBL/GenBank/DDBJ databases">
        <authorList>
            <consortium name="DOE Joint Genome Institute"/>
            <person name="Kuo A."/>
            <person name="Miyauchi S."/>
            <person name="Kiss E."/>
            <person name="Drula E."/>
            <person name="Kohler A."/>
            <person name="Sanchez-Garcia M."/>
            <person name="Andreopoulos B."/>
            <person name="Barry K.W."/>
            <person name="Bonito G."/>
            <person name="Buee M."/>
            <person name="Carver A."/>
            <person name="Chen C."/>
            <person name="Cichocki N."/>
            <person name="Clum A."/>
            <person name="Culley D."/>
            <person name="Crous P.W."/>
            <person name="Fauchery L."/>
            <person name="Girlanda M."/>
            <person name="Hayes R."/>
            <person name="Keri Z."/>
            <person name="LaButti K."/>
            <person name="Lipzen A."/>
            <person name="Lombard V."/>
            <person name="Magnuson J."/>
            <person name="Maillard F."/>
            <person name="Morin E."/>
            <person name="Murat C."/>
            <person name="Nolan M."/>
            <person name="Ohm R."/>
            <person name="Pangilinan J."/>
            <person name="Pereira M."/>
            <person name="Perotto S."/>
            <person name="Peter M."/>
            <person name="Riley R."/>
            <person name="Sitrit Y."/>
            <person name="Stielow B."/>
            <person name="Szollosi G."/>
            <person name="Zifcakova L."/>
            <person name="Stursova M."/>
            <person name="Spatafora J.W."/>
            <person name="Tedersoo L."/>
            <person name="Vaario L.-M."/>
            <person name="Yamada A."/>
            <person name="Yan M."/>
            <person name="Wang P."/>
            <person name="Xu J."/>
            <person name="Bruns T."/>
            <person name="Baldrian P."/>
            <person name="Vilgalys R."/>
            <person name="Henrissat B."/>
            <person name="Grigoriev I.V."/>
            <person name="Hibbett D."/>
            <person name="Nagy L.G."/>
            <person name="Martin F.M."/>
        </authorList>
    </citation>
    <scope>NUCLEOTIDE SEQUENCE</scope>
    <source>
        <strain evidence="12">BED1</strain>
    </source>
</reference>
<dbReference type="AlphaFoldDB" id="A0AAD4G5K8"/>
<proteinExistence type="inferred from homology"/>
<feature type="region of interest" description="Disordered" evidence="9">
    <location>
        <begin position="549"/>
        <end position="574"/>
    </location>
</feature>
<name>A0AAD4G5K8_BOLED</name>
<feature type="transmembrane region" description="Helical" evidence="10">
    <location>
        <begin position="125"/>
        <end position="146"/>
    </location>
</feature>
<feature type="domain" description="Potassium channel" evidence="11">
    <location>
        <begin position="598"/>
        <end position="669"/>
    </location>
</feature>
<feature type="domain" description="Potassium channel" evidence="11">
    <location>
        <begin position="280"/>
        <end position="352"/>
    </location>
</feature>
<comment type="similarity">
    <text evidence="8">Belongs to the two pore domain potassium channel (TC 1.A.1.8) family.</text>
</comment>
<evidence type="ECO:0000256" key="9">
    <source>
        <dbReference type="SAM" id="MobiDB-lite"/>
    </source>
</evidence>
<evidence type="ECO:0000259" key="11">
    <source>
        <dbReference type="Pfam" id="PF07885"/>
    </source>
</evidence>
<keyword evidence="5 8" id="KW-0406">Ion transport</keyword>
<feature type="compositionally biased region" description="Acidic residues" evidence="9">
    <location>
        <begin position="60"/>
        <end position="88"/>
    </location>
</feature>
<keyword evidence="4 10" id="KW-1133">Transmembrane helix</keyword>
<accession>A0AAD4G5K8</accession>
<evidence type="ECO:0000256" key="7">
    <source>
        <dbReference type="ARBA" id="ARBA00023303"/>
    </source>
</evidence>
<evidence type="ECO:0000256" key="2">
    <source>
        <dbReference type="ARBA" id="ARBA00022448"/>
    </source>
</evidence>
<keyword evidence="3 8" id="KW-0812">Transmembrane</keyword>
<evidence type="ECO:0000313" key="12">
    <source>
        <dbReference type="EMBL" id="KAF8414483.1"/>
    </source>
</evidence>
<comment type="caution">
    <text evidence="12">The sequence shown here is derived from an EMBL/GenBank/DDBJ whole genome shotgun (WGS) entry which is preliminary data.</text>
</comment>
<dbReference type="Proteomes" id="UP001194468">
    <property type="component" value="Unassembled WGS sequence"/>
</dbReference>
<comment type="subcellular location">
    <subcellularLocation>
        <location evidence="1">Membrane</location>
        <topology evidence="1">Multi-pass membrane protein</topology>
    </subcellularLocation>
</comment>
<evidence type="ECO:0000256" key="5">
    <source>
        <dbReference type="ARBA" id="ARBA00023065"/>
    </source>
</evidence>
<dbReference type="InterPro" id="IPR003280">
    <property type="entry name" value="2pore_dom_K_chnl"/>
</dbReference>
<feature type="transmembrane region" description="Helical" evidence="10">
    <location>
        <begin position="646"/>
        <end position="669"/>
    </location>
</feature>
<keyword evidence="13" id="KW-1185">Reference proteome</keyword>
<gene>
    <name evidence="12" type="ORF">L210DRAFT_915189</name>
</gene>
<feature type="transmembrane region" description="Helical" evidence="10">
    <location>
        <begin position="327"/>
        <end position="347"/>
    </location>
</feature>
<feature type="compositionally biased region" description="Polar residues" evidence="9">
    <location>
        <begin position="25"/>
        <end position="39"/>
    </location>
</feature>
<dbReference type="EMBL" id="WHUW01000509">
    <property type="protein sequence ID" value="KAF8414483.1"/>
    <property type="molecule type" value="Genomic_DNA"/>
</dbReference>
<feature type="transmembrane region" description="Helical" evidence="10">
    <location>
        <begin position="272"/>
        <end position="290"/>
    </location>
</feature>
<evidence type="ECO:0000256" key="4">
    <source>
        <dbReference type="ARBA" id="ARBA00022989"/>
    </source>
</evidence>
<evidence type="ECO:0000313" key="13">
    <source>
        <dbReference type="Proteomes" id="UP001194468"/>
    </source>
</evidence>
<dbReference type="GO" id="GO:0005886">
    <property type="term" value="C:plasma membrane"/>
    <property type="evidence" value="ECO:0007669"/>
    <property type="project" value="TreeGrafter"/>
</dbReference>
<dbReference type="GO" id="GO:0030322">
    <property type="term" value="P:stabilization of membrane potential"/>
    <property type="evidence" value="ECO:0007669"/>
    <property type="project" value="TreeGrafter"/>
</dbReference>
<dbReference type="PANTHER" id="PTHR11003">
    <property type="entry name" value="POTASSIUM CHANNEL, SUBFAMILY K"/>
    <property type="match status" value="1"/>
</dbReference>
<dbReference type="GO" id="GO:0015271">
    <property type="term" value="F:outward rectifier potassium channel activity"/>
    <property type="evidence" value="ECO:0007669"/>
    <property type="project" value="TreeGrafter"/>
</dbReference>
<evidence type="ECO:0000256" key="6">
    <source>
        <dbReference type="ARBA" id="ARBA00023136"/>
    </source>
</evidence>
<evidence type="ECO:0000256" key="1">
    <source>
        <dbReference type="ARBA" id="ARBA00004141"/>
    </source>
</evidence>
<reference evidence="12" key="2">
    <citation type="journal article" date="2020" name="Nat. Commun.">
        <title>Large-scale genome sequencing of mycorrhizal fungi provides insights into the early evolution of symbiotic traits.</title>
        <authorList>
            <person name="Miyauchi S."/>
            <person name="Kiss E."/>
            <person name="Kuo A."/>
            <person name="Drula E."/>
            <person name="Kohler A."/>
            <person name="Sanchez-Garcia M."/>
            <person name="Morin E."/>
            <person name="Andreopoulos B."/>
            <person name="Barry K.W."/>
            <person name="Bonito G."/>
            <person name="Buee M."/>
            <person name="Carver A."/>
            <person name="Chen C."/>
            <person name="Cichocki N."/>
            <person name="Clum A."/>
            <person name="Culley D."/>
            <person name="Crous P.W."/>
            <person name="Fauchery L."/>
            <person name="Girlanda M."/>
            <person name="Hayes R.D."/>
            <person name="Keri Z."/>
            <person name="LaButti K."/>
            <person name="Lipzen A."/>
            <person name="Lombard V."/>
            <person name="Magnuson J."/>
            <person name="Maillard F."/>
            <person name="Murat C."/>
            <person name="Nolan M."/>
            <person name="Ohm R.A."/>
            <person name="Pangilinan J."/>
            <person name="Pereira M.F."/>
            <person name="Perotto S."/>
            <person name="Peter M."/>
            <person name="Pfister S."/>
            <person name="Riley R."/>
            <person name="Sitrit Y."/>
            <person name="Stielow J.B."/>
            <person name="Szollosi G."/>
            <person name="Zifcakova L."/>
            <person name="Stursova M."/>
            <person name="Spatafora J.W."/>
            <person name="Tedersoo L."/>
            <person name="Vaario L.M."/>
            <person name="Yamada A."/>
            <person name="Yan M."/>
            <person name="Wang P."/>
            <person name="Xu J."/>
            <person name="Bruns T."/>
            <person name="Baldrian P."/>
            <person name="Vilgalys R."/>
            <person name="Dunand C."/>
            <person name="Henrissat B."/>
            <person name="Grigoriev I.V."/>
            <person name="Hibbett D."/>
            <person name="Nagy L.G."/>
            <person name="Martin F.M."/>
        </authorList>
    </citation>
    <scope>NUCLEOTIDE SEQUENCE</scope>
    <source>
        <strain evidence="12">BED1</strain>
    </source>
</reference>
<feature type="compositionally biased region" description="Polar residues" evidence="9">
    <location>
        <begin position="558"/>
        <end position="569"/>
    </location>
</feature>
<dbReference type="Pfam" id="PF07885">
    <property type="entry name" value="Ion_trans_2"/>
    <property type="match status" value="2"/>
</dbReference>
<keyword evidence="2 8" id="KW-0813">Transport</keyword>
<dbReference type="SUPFAM" id="SSF81324">
    <property type="entry name" value="Voltage-gated potassium channels"/>
    <property type="match status" value="2"/>
</dbReference>
<dbReference type="InterPro" id="IPR013099">
    <property type="entry name" value="K_chnl_dom"/>
</dbReference>
<keyword evidence="7 8" id="KW-0407">Ion channel</keyword>
<dbReference type="Gene3D" id="1.10.287.70">
    <property type="match status" value="2"/>
</dbReference>
<dbReference type="GO" id="GO:0022841">
    <property type="term" value="F:potassium ion leak channel activity"/>
    <property type="evidence" value="ECO:0007669"/>
    <property type="project" value="TreeGrafter"/>
</dbReference>
<dbReference type="PRINTS" id="PR01333">
    <property type="entry name" value="2POREKCHANEL"/>
</dbReference>
<protein>
    <recommendedName>
        <fullName evidence="11">Potassium channel domain-containing protein</fullName>
    </recommendedName>
</protein>
<keyword evidence="6 10" id="KW-0472">Membrane</keyword>
<evidence type="ECO:0000256" key="8">
    <source>
        <dbReference type="RuleBase" id="RU003857"/>
    </source>
</evidence>
<dbReference type="PANTHER" id="PTHR11003:SF342">
    <property type="entry name" value="OUTWARD-RECTIFIER POTASSIUM CHANNEL TOK1"/>
    <property type="match status" value="1"/>
</dbReference>
<feature type="transmembrane region" description="Helical" evidence="10">
    <location>
        <begin position="199"/>
        <end position="219"/>
    </location>
</feature>
<evidence type="ECO:0000256" key="3">
    <source>
        <dbReference type="ARBA" id="ARBA00022692"/>
    </source>
</evidence>
<feature type="transmembrane region" description="Helical" evidence="10">
    <location>
        <begin position="231"/>
        <end position="251"/>
    </location>
</feature>
<organism evidence="12 13">
    <name type="scientific">Boletus edulis BED1</name>
    <dbReference type="NCBI Taxonomy" id="1328754"/>
    <lineage>
        <taxon>Eukaryota</taxon>
        <taxon>Fungi</taxon>
        <taxon>Dikarya</taxon>
        <taxon>Basidiomycota</taxon>
        <taxon>Agaricomycotina</taxon>
        <taxon>Agaricomycetes</taxon>
        <taxon>Agaricomycetidae</taxon>
        <taxon>Boletales</taxon>
        <taxon>Boletineae</taxon>
        <taxon>Boletaceae</taxon>
        <taxon>Boletoideae</taxon>
        <taxon>Boletus</taxon>
    </lineage>
</organism>
<sequence>MNLKALLTHLLKEETPDEEERADAPQNSQVTPSQNSQYAKDSEGVGADASGAEQSGGTANEDDADLDHDDDQEYDDDALPDVDLDEQPDASPRGPRRVFSRIFSTIFPSPNNEEEIQAYIPHYRVLPILSGTIIPFCILLDIPGLTADWYARPSGSTTAAKYNPPLLEVGIALGLVCAVLANMCLVVRFLERRIKTMTILCAVFLSIHDTINVAALAAFGATKDGYTFSQAFWLTLCSTIVSMFTNVTLIIDLIMTPDFKRSGSGLTRRQRSLVIIIIGLCCYVALGGLVNSFLLNLSFINGLYFTVVTIETIGFGDIVPKSAGSRVFICFYATVGIINIAFVVGYVRETVREGLDFGYRRRLLEIQERRRAARLRRRAENRWIHAIIWRLRERHQHVWIPKNTNNRRSLWSKLRYWFSRAKWGILSTARRSTHKSHRHYGMQLNLNALPPCQLEAAALEAGSPLDTLLPTDFYDSYDQEACLHVHVTGDEHRHPLPSWFVVHPVYRRAARANEPLTHRRLGAMAAILTKLGFAIYELGGSPLWNAPDASAAGAPEATQDSAGSLQTSSTDDENYREDVANTEQKAYYTRTGLSWGWFLIFWMGGAAIFKATEGWTYESSVYFCFISFTTIGYGDFVPTTPAGRSIFVVWALIGVATMTIFISVVSEAYSSRYKGILGRNSFKHVVRRYHQRNKVELSEKVQRIGSTTGVELVLHDTLERDVVESESPPAPSTIPAVASSSEHQPLVGHAQLSALEKLPRQILTETQSIQQYMQLIGGFDAHSTATVKFVDNAVWGLIDEIMGGKKLPEGTKKDILKDSESRQSLMLLGIERSLKELVDISEQAIAAIQQRDQVIATLERETEQDEAEISAG</sequence>
<feature type="region of interest" description="Disordered" evidence="9">
    <location>
        <begin position="1"/>
        <end position="96"/>
    </location>
</feature>
<feature type="transmembrane region" description="Helical" evidence="10">
    <location>
        <begin position="166"/>
        <end position="187"/>
    </location>
</feature>
<evidence type="ECO:0000256" key="10">
    <source>
        <dbReference type="SAM" id="Phobius"/>
    </source>
</evidence>
<feature type="transmembrane region" description="Helical" evidence="10">
    <location>
        <begin position="592"/>
        <end position="609"/>
    </location>
</feature>